<feature type="domain" description="Penicillin-binding protein transpeptidase" evidence="12">
    <location>
        <begin position="302"/>
        <end position="513"/>
    </location>
</feature>
<evidence type="ECO:0000256" key="4">
    <source>
        <dbReference type="ARBA" id="ARBA00022645"/>
    </source>
</evidence>
<keyword evidence="6" id="KW-0328">Glycosyltransferase</keyword>
<dbReference type="AlphaFoldDB" id="A0A9Q3WMX2"/>
<comment type="similarity">
    <text evidence="2">In the C-terminal section; belongs to the transpeptidase family.</text>
</comment>
<dbReference type="GO" id="GO:0030288">
    <property type="term" value="C:outer membrane-bounded periplasmic space"/>
    <property type="evidence" value="ECO:0007669"/>
    <property type="project" value="TreeGrafter"/>
</dbReference>
<comment type="pathway">
    <text evidence="1">Cell wall biogenesis; peptidoglycan biosynthesis.</text>
</comment>
<feature type="domain" description="Penicillin-binding C-terminal" evidence="14">
    <location>
        <begin position="598"/>
        <end position="672"/>
    </location>
</feature>
<comment type="similarity">
    <text evidence="3">In the N-terminal section; belongs to the glycosyltransferase 51 family.</text>
</comment>
<dbReference type="InterPro" id="IPR001460">
    <property type="entry name" value="PCN-bd_Tpept"/>
</dbReference>
<dbReference type="InterPro" id="IPR009647">
    <property type="entry name" value="PBP_C"/>
</dbReference>
<evidence type="ECO:0000256" key="10">
    <source>
        <dbReference type="ARBA" id="ARBA00044770"/>
    </source>
</evidence>
<evidence type="ECO:0000259" key="13">
    <source>
        <dbReference type="Pfam" id="PF00912"/>
    </source>
</evidence>
<accession>A0A9Q3WMX2</accession>
<dbReference type="InterPro" id="IPR001264">
    <property type="entry name" value="Glyco_trans_51"/>
</dbReference>
<dbReference type="GO" id="GO:0008955">
    <property type="term" value="F:peptidoglycan glycosyltransferase activity"/>
    <property type="evidence" value="ECO:0007669"/>
    <property type="project" value="UniProtKB-EC"/>
</dbReference>
<dbReference type="Pfam" id="PF06832">
    <property type="entry name" value="BiPBP_C"/>
    <property type="match status" value="1"/>
</dbReference>
<dbReference type="PANTHER" id="PTHR32282:SF15">
    <property type="entry name" value="PENICILLIN-BINDING PROTEIN 1C"/>
    <property type="match status" value="1"/>
</dbReference>
<dbReference type="GO" id="GO:0008658">
    <property type="term" value="F:penicillin binding"/>
    <property type="evidence" value="ECO:0007669"/>
    <property type="project" value="InterPro"/>
</dbReference>
<comment type="caution">
    <text evidence="15">The sequence shown here is derived from an EMBL/GenBank/DDBJ whole genome shotgun (WGS) entry which is preliminary data.</text>
</comment>
<comment type="catalytic activity">
    <reaction evidence="11">
        <text>[GlcNAc-(1-&gt;4)-Mur2Ac(oyl-L-Ala-gamma-D-Glu-L-Lys-D-Ala-D-Ala)](n)-di-trans,octa-cis-undecaprenyl diphosphate + beta-D-GlcNAc-(1-&gt;4)-Mur2Ac(oyl-L-Ala-gamma-D-Glu-L-Lys-D-Ala-D-Ala)-di-trans,octa-cis-undecaprenyl diphosphate = [GlcNAc-(1-&gt;4)-Mur2Ac(oyl-L-Ala-gamma-D-Glu-L-Lys-D-Ala-D-Ala)](n+1)-di-trans,octa-cis-undecaprenyl diphosphate + di-trans,octa-cis-undecaprenyl diphosphate + H(+)</text>
        <dbReference type="Rhea" id="RHEA:23708"/>
        <dbReference type="Rhea" id="RHEA-COMP:9602"/>
        <dbReference type="Rhea" id="RHEA-COMP:9603"/>
        <dbReference type="ChEBI" id="CHEBI:15378"/>
        <dbReference type="ChEBI" id="CHEBI:58405"/>
        <dbReference type="ChEBI" id="CHEBI:60033"/>
        <dbReference type="ChEBI" id="CHEBI:78435"/>
        <dbReference type="EC" id="2.4.99.28"/>
    </reaction>
</comment>
<evidence type="ECO:0000256" key="1">
    <source>
        <dbReference type="ARBA" id="ARBA00004752"/>
    </source>
</evidence>
<evidence type="ECO:0000256" key="5">
    <source>
        <dbReference type="ARBA" id="ARBA00022670"/>
    </source>
</evidence>
<keyword evidence="7" id="KW-0808">Transferase</keyword>
<name>A0A9Q3WMX2_9RHOB</name>
<evidence type="ECO:0000313" key="16">
    <source>
        <dbReference type="Proteomes" id="UP000813672"/>
    </source>
</evidence>
<evidence type="ECO:0000256" key="3">
    <source>
        <dbReference type="ARBA" id="ARBA00007739"/>
    </source>
</evidence>
<dbReference type="InterPro" id="IPR012338">
    <property type="entry name" value="Beta-lactam/transpept-like"/>
</dbReference>
<dbReference type="SUPFAM" id="SSF56601">
    <property type="entry name" value="beta-lactamase/transpeptidase-like"/>
    <property type="match status" value="1"/>
</dbReference>
<evidence type="ECO:0000259" key="14">
    <source>
        <dbReference type="Pfam" id="PF06832"/>
    </source>
</evidence>
<evidence type="ECO:0000256" key="2">
    <source>
        <dbReference type="ARBA" id="ARBA00007090"/>
    </source>
</evidence>
<keyword evidence="8" id="KW-0378">Hydrolase</keyword>
<evidence type="ECO:0000256" key="6">
    <source>
        <dbReference type="ARBA" id="ARBA00022676"/>
    </source>
</evidence>
<organism evidence="15 16">
    <name type="scientific">Ruegeria pomeroyi</name>
    <dbReference type="NCBI Taxonomy" id="89184"/>
    <lineage>
        <taxon>Bacteria</taxon>
        <taxon>Pseudomonadati</taxon>
        <taxon>Pseudomonadota</taxon>
        <taxon>Alphaproteobacteria</taxon>
        <taxon>Rhodobacterales</taxon>
        <taxon>Roseobacteraceae</taxon>
        <taxon>Ruegeria</taxon>
    </lineage>
</organism>
<evidence type="ECO:0000256" key="11">
    <source>
        <dbReference type="ARBA" id="ARBA00049902"/>
    </source>
</evidence>
<dbReference type="InterPro" id="IPR023346">
    <property type="entry name" value="Lysozyme-like_dom_sf"/>
</dbReference>
<evidence type="ECO:0000256" key="7">
    <source>
        <dbReference type="ARBA" id="ARBA00022679"/>
    </source>
</evidence>
<dbReference type="InterPro" id="IPR011815">
    <property type="entry name" value="PBP_1c"/>
</dbReference>
<dbReference type="EC" id="2.4.99.28" evidence="10"/>
<dbReference type="Gene3D" id="3.40.710.10">
    <property type="entry name" value="DD-peptidase/beta-lactamase superfamily"/>
    <property type="match status" value="1"/>
</dbReference>
<gene>
    <name evidence="15" type="primary">pbpC</name>
    <name evidence="15" type="ORF">KBY27_15635</name>
</gene>
<dbReference type="Pfam" id="PF00912">
    <property type="entry name" value="Transgly"/>
    <property type="match status" value="1"/>
</dbReference>
<evidence type="ECO:0000256" key="9">
    <source>
        <dbReference type="ARBA" id="ARBA00023268"/>
    </source>
</evidence>
<feature type="domain" description="Glycosyl transferase family 51" evidence="13">
    <location>
        <begin position="71"/>
        <end position="226"/>
    </location>
</feature>
<proteinExistence type="inferred from homology"/>
<dbReference type="Gene3D" id="1.10.3810.10">
    <property type="entry name" value="Biosynthetic peptidoglycan transglycosylase-like"/>
    <property type="match status" value="1"/>
</dbReference>
<dbReference type="Pfam" id="PF00905">
    <property type="entry name" value="Transpeptidase"/>
    <property type="match status" value="1"/>
</dbReference>
<keyword evidence="4" id="KW-0121">Carboxypeptidase</keyword>
<dbReference type="Proteomes" id="UP000813672">
    <property type="component" value="Unassembled WGS sequence"/>
</dbReference>
<dbReference type="InterPro" id="IPR050396">
    <property type="entry name" value="Glycosyltr_51/Transpeptidase"/>
</dbReference>
<evidence type="ECO:0000259" key="12">
    <source>
        <dbReference type="Pfam" id="PF00905"/>
    </source>
</evidence>
<dbReference type="EMBL" id="JAGQAF010000010">
    <property type="protein sequence ID" value="MCE8538884.1"/>
    <property type="molecule type" value="Genomic_DNA"/>
</dbReference>
<evidence type="ECO:0000256" key="8">
    <source>
        <dbReference type="ARBA" id="ARBA00022801"/>
    </source>
</evidence>
<sequence>MPRPARWLAVLALILWGGAALRDGADRWIDATQLPPVLVETGVEVRDRNGALLRAYQVGDGIWRLAPGAVDPGFTRMLIRYEDKRFADHAGVDPLAMLRAAGQVLRYRRPVSGGSTLTMQVARLIEDGPTGRWAGKLRQIRVALALERRLDKQQILALYLTHAPYGGNLEGVRAAALAWFGKEPHRLTPAQSALLVALPQAPEARRPDRHPRAARAARDRVLHRMQAQGVLSVDAAQAAVGEAVPQVQRPFPLLAPHLADRLRAVDPTAQRHHVTLEVGLQSRLENLLAKAALEAGGRLSAALMVTDHRSGEILASVGSAGYSAERQGFVDMTRALRSPGSTLKPFVYGLAFDQGLAHPETLIQDSPVMFGRYAPRNFDGEFRGELRVREALQLSLNIPVVRLTDDLGPVRLMAALRRGGATPRLPGGTPGLAIALGGVGLTLQDLVQLYAGLAQGGQGPLLRHALGEARQPAGRLFSPSAAWQVGDILAGLAPPPGARRSVLAYKTGTSYGHRDAWAVGFDGAHVIGVWMGRADGTPVPGAFGGDLAAPVLFEAFGRLKPAFDPLPPPPPDTLILPTAELPLPLQRHRPRGAVFEIEPDAPELLFPPDGAVLSIDGGPVTVKLRGGQAPFTLLANGRPLATGIFAREFDVPSPGKGFATLILLDARGRASRAELRLD</sequence>
<evidence type="ECO:0000313" key="15">
    <source>
        <dbReference type="EMBL" id="MCE8538884.1"/>
    </source>
</evidence>
<dbReference type="GO" id="GO:0006508">
    <property type="term" value="P:proteolysis"/>
    <property type="evidence" value="ECO:0007669"/>
    <property type="project" value="UniProtKB-KW"/>
</dbReference>
<dbReference type="SUPFAM" id="SSF53955">
    <property type="entry name" value="Lysozyme-like"/>
    <property type="match status" value="1"/>
</dbReference>
<keyword evidence="9" id="KW-0511">Multifunctional enzyme</keyword>
<reference evidence="15" key="1">
    <citation type="journal article" date="2021" name="Environ. Microbiol.">
        <title>Cryptic niche differentiation of novel sediment ecotypes of Rugeria pomeroyi correlates with nitrate respiration.</title>
        <authorList>
            <person name="Lin X."/>
            <person name="McNichol J."/>
            <person name="Chu X."/>
            <person name="Qian Y."/>
            <person name="Luo H."/>
        </authorList>
    </citation>
    <scope>NUCLEOTIDE SEQUENCE</scope>
    <source>
        <strain evidence="15">SZCCDBB064</strain>
    </source>
</reference>
<dbReference type="PANTHER" id="PTHR32282">
    <property type="entry name" value="BINDING PROTEIN TRANSPEPTIDASE, PUTATIVE-RELATED"/>
    <property type="match status" value="1"/>
</dbReference>
<dbReference type="GO" id="GO:0004180">
    <property type="term" value="F:carboxypeptidase activity"/>
    <property type="evidence" value="ECO:0007669"/>
    <property type="project" value="UniProtKB-KW"/>
</dbReference>
<dbReference type="GO" id="GO:0009252">
    <property type="term" value="P:peptidoglycan biosynthetic process"/>
    <property type="evidence" value="ECO:0007669"/>
    <property type="project" value="InterPro"/>
</dbReference>
<keyword evidence="5" id="KW-0645">Protease</keyword>
<protein>
    <recommendedName>
        <fullName evidence="10">peptidoglycan glycosyltransferase</fullName>
        <ecNumber evidence="10">2.4.99.28</ecNumber>
    </recommendedName>
</protein>
<dbReference type="InterPro" id="IPR036950">
    <property type="entry name" value="PBP_transglycosylase"/>
</dbReference>
<dbReference type="NCBIfam" id="TIGR02073">
    <property type="entry name" value="PBP_1c"/>
    <property type="match status" value="1"/>
</dbReference>